<reference evidence="1" key="1">
    <citation type="submission" date="2022-07" db="EMBL/GenBank/DDBJ databases">
        <title>Genome Sequence of Phlebia brevispora.</title>
        <authorList>
            <person name="Buettner E."/>
        </authorList>
    </citation>
    <scope>NUCLEOTIDE SEQUENCE</scope>
    <source>
        <strain evidence="1">MPL23</strain>
    </source>
</reference>
<name>A0ACC1TBX9_9APHY</name>
<dbReference type="EMBL" id="JANHOG010000134">
    <property type="protein sequence ID" value="KAJ3557749.1"/>
    <property type="molecule type" value="Genomic_DNA"/>
</dbReference>
<dbReference type="Proteomes" id="UP001148662">
    <property type="component" value="Unassembled WGS sequence"/>
</dbReference>
<evidence type="ECO:0000313" key="2">
    <source>
        <dbReference type="Proteomes" id="UP001148662"/>
    </source>
</evidence>
<accession>A0ACC1TBX9</accession>
<comment type="caution">
    <text evidence="1">The sequence shown here is derived from an EMBL/GenBank/DDBJ whole genome shotgun (WGS) entry which is preliminary data.</text>
</comment>
<evidence type="ECO:0000313" key="1">
    <source>
        <dbReference type="EMBL" id="KAJ3557749.1"/>
    </source>
</evidence>
<gene>
    <name evidence="1" type="ORF">NM688_g1303</name>
</gene>
<organism evidence="1 2">
    <name type="scientific">Phlebia brevispora</name>
    <dbReference type="NCBI Taxonomy" id="194682"/>
    <lineage>
        <taxon>Eukaryota</taxon>
        <taxon>Fungi</taxon>
        <taxon>Dikarya</taxon>
        <taxon>Basidiomycota</taxon>
        <taxon>Agaricomycotina</taxon>
        <taxon>Agaricomycetes</taxon>
        <taxon>Polyporales</taxon>
        <taxon>Meruliaceae</taxon>
        <taxon>Phlebia</taxon>
    </lineage>
</organism>
<proteinExistence type="predicted"/>
<sequence>MAPVQSVLQDLIGRALRTADDSDRQYKQQALVLIRACRQLQSNYRELLDPIAAIRLIEKVQDVLDSWIAAGHDFNQQIRKGSIQDAVNVVTLADYKRLYPEPEAEVQWAILSRRLEAARRSENSRSTGIYQLSFKSAALNFQRKLSDLRPVEKPTKDAVQEYWMVMDHSTRIYFDLCRPRIFGSIWRSEDREGIVLKEFNGALFESEQAGEDVPVGAFHVDGGDGRRYTWKDVVATALEDLERLGLEGSPQQRMALYKIAAADSEPPSPASYARSSVYVDYNEIADHSNVVLAGSNITPSKSSLESLLFNSVAASCAAGIVHSSHQLDQTSPALQLAQEIVAVDSESLSSVSSAQSSTYHSCGDSMTNSISGHSDMTGESSMTDIFPGRQRSLSIASPAHERSPTQSGQTVAAQLASKLAVLLIAPTAPYEAIAQDMLMELVMNRAPASMRPLLDADPSAEARLRSEGRISCWVQYFRDTKNGKQYADTILCTMQEILDSSTSCLDGDERQLLLRIMLRFSQETKVIPSSLFKSDALDIRYDQRPRCGGFSDVRCGTLAGQKVAFKELRLTSGKPPSNEGIIMISPWMEDGNIPEYLRNHPRVDSLLKRKWISQVAHGLQYLHENGIIHGDLRGANILLDEAQNVHLADFGLSVLSDAGLSTLGFTGWNSGAPRWMAPEVLRDPPGTRPGDVYSFACVCLEIVTQSWPFPQIQGHQWKSFEQQIVYSGNATTPLDSWPESEDLDLGRVRGIVAPAFALEPSRRPSMRVLCDLLPL</sequence>
<keyword evidence="2" id="KW-1185">Reference proteome</keyword>
<protein>
    <submittedName>
        <fullName evidence="1">Uncharacterized protein</fullName>
    </submittedName>
</protein>